<dbReference type="OrthoDB" id="9805228at2"/>
<dbReference type="RefSeq" id="WP_035600341.1">
    <property type="nucleotide sequence ID" value="NZ_ARYM01000019.1"/>
</dbReference>
<dbReference type="eggNOG" id="COG3832">
    <property type="taxonomic scope" value="Bacteria"/>
</dbReference>
<dbReference type="InterPro" id="IPR013538">
    <property type="entry name" value="ASHA1/2-like_C"/>
</dbReference>
<keyword evidence="4" id="KW-1185">Reference proteome</keyword>
<dbReference type="AlphaFoldDB" id="A0A062V5Z9"/>
<evidence type="ECO:0000313" key="3">
    <source>
        <dbReference type="EMBL" id="KCZ97435.1"/>
    </source>
</evidence>
<sequence>MTHQTMVHRTETLERTYAASPMRVFRAWEDPEIRRIWGAPSTDVEIRNEAADFRVGGEDIQICMVGGEPVATVVGRYLDIVPDARIVYSEAISEGSTLLGVSLISAEFIGVENGTRMVLTLQTVAVDGSDLLEGVKVGWTNALDNLAGVLIPA</sequence>
<dbReference type="SUPFAM" id="SSF55961">
    <property type="entry name" value="Bet v1-like"/>
    <property type="match status" value="1"/>
</dbReference>
<comment type="caution">
    <text evidence="3">The sequence shown here is derived from an EMBL/GenBank/DDBJ whole genome shotgun (WGS) entry which is preliminary data.</text>
</comment>
<reference evidence="3 4" key="1">
    <citation type="journal article" date="2014" name="Antonie Van Leeuwenhoek">
        <title>Hyphomonas beringensis sp. nov. and Hyphomonas chukchiensis sp. nov., isolated from surface seawater of the Bering Sea and Chukchi Sea.</title>
        <authorList>
            <person name="Li C."/>
            <person name="Lai Q."/>
            <person name="Li G."/>
            <person name="Dong C."/>
            <person name="Wang J."/>
            <person name="Liao Y."/>
            <person name="Shao Z."/>
        </authorList>
    </citation>
    <scope>NUCLEOTIDE SEQUENCE [LARGE SCALE GENOMIC DNA]</scope>
    <source>
        <strain evidence="3 4">PS728</strain>
    </source>
</reference>
<dbReference type="InterPro" id="IPR023393">
    <property type="entry name" value="START-like_dom_sf"/>
</dbReference>
<evidence type="ECO:0000313" key="4">
    <source>
        <dbReference type="Proteomes" id="UP000027100"/>
    </source>
</evidence>
<dbReference type="Proteomes" id="UP000027100">
    <property type="component" value="Unassembled WGS sequence"/>
</dbReference>
<dbReference type="PATRIC" id="fig|1280954.3.peg.2973"/>
<gene>
    <name evidence="3" type="ORF">HPO_14686</name>
</gene>
<evidence type="ECO:0000259" key="2">
    <source>
        <dbReference type="Pfam" id="PF08327"/>
    </source>
</evidence>
<accession>A0A062V5Z9</accession>
<organism evidence="3 4">
    <name type="scientific">Hyphomonas polymorpha PS728</name>
    <dbReference type="NCBI Taxonomy" id="1280954"/>
    <lineage>
        <taxon>Bacteria</taxon>
        <taxon>Pseudomonadati</taxon>
        <taxon>Pseudomonadota</taxon>
        <taxon>Alphaproteobacteria</taxon>
        <taxon>Hyphomonadales</taxon>
        <taxon>Hyphomonadaceae</taxon>
        <taxon>Hyphomonas</taxon>
    </lineage>
</organism>
<proteinExistence type="inferred from homology"/>
<protein>
    <submittedName>
        <fullName evidence="3">Activator of Hsp90 ATPase 1-like protein</fullName>
    </submittedName>
</protein>
<dbReference type="STRING" id="1280954.HPO_14686"/>
<name>A0A062V5Z9_9PROT</name>
<dbReference type="Gene3D" id="3.30.530.20">
    <property type="match status" value="1"/>
</dbReference>
<feature type="domain" description="Activator of Hsp90 ATPase homologue 1/2-like C-terminal" evidence="2">
    <location>
        <begin position="19"/>
        <end position="150"/>
    </location>
</feature>
<evidence type="ECO:0000256" key="1">
    <source>
        <dbReference type="ARBA" id="ARBA00006817"/>
    </source>
</evidence>
<comment type="similarity">
    <text evidence="1">Belongs to the AHA1 family.</text>
</comment>
<dbReference type="Pfam" id="PF08327">
    <property type="entry name" value="AHSA1"/>
    <property type="match status" value="1"/>
</dbReference>
<dbReference type="EMBL" id="ARYM01000019">
    <property type="protein sequence ID" value="KCZ97435.1"/>
    <property type="molecule type" value="Genomic_DNA"/>
</dbReference>